<evidence type="ECO:0000256" key="6">
    <source>
        <dbReference type="SAM" id="MobiDB-lite"/>
    </source>
</evidence>
<feature type="compositionally biased region" description="Basic and acidic residues" evidence="6">
    <location>
        <begin position="375"/>
        <end position="391"/>
    </location>
</feature>
<dbReference type="InterPro" id="IPR031964">
    <property type="entry name" value="CARD_dom"/>
</dbReference>
<evidence type="ECO:0000256" key="3">
    <source>
        <dbReference type="ARBA" id="ARBA00022588"/>
    </source>
</evidence>
<keyword evidence="5" id="KW-0391">Immunity</keyword>
<protein>
    <recommendedName>
        <fullName evidence="7">Caspase recruitment domain-containing protein</fullName>
    </recommendedName>
</protein>
<accession>A0ABY7EG65</accession>
<dbReference type="Proteomes" id="UP001164746">
    <property type="component" value="Chromosome 6"/>
</dbReference>
<gene>
    <name evidence="8" type="ORF">MAR_018971</name>
</gene>
<dbReference type="Pfam" id="PF16739">
    <property type="entry name" value="CARD_2"/>
    <property type="match status" value="2"/>
</dbReference>
<evidence type="ECO:0000313" key="8">
    <source>
        <dbReference type="EMBL" id="WAR09013.1"/>
    </source>
</evidence>
<organism evidence="8 9">
    <name type="scientific">Mya arenaria</name>
    <name type="common">Soft-shell clam</name>
    <dbReference type="NCBI Taxonomy" id="6604"/>
    <lineage>
        <taxon>Eukaryota</taxon>
        <taxon>Metazoa</taxon>
        <taxon>Spiralia</taxon>
        <taxon>Lophotrochozoa</taxon>
        <taxon>Mollusca</taxon>
        <taxon>Bivalvia</taxon>
        <taxon>Autobranchia</taxon>
        <taxon>Heteroconchia</taxon>
        <taxon>Euheterodonta</taxon>
        <taxon>Imparidentia</taxon>
        <taxon>Neoheterodontei</taxon>
        <taxon>Myida</taxon>
        <taxon>Myoidea</taxon>
        <taxon>Myidae</taxon>
        <taxon>Mya</taxon>
    </lineage>
</organism>
<keyword evidence="9" id="KW-1185">Reference proteome</keyword>
<evidence type="ECO:0000256" key="2">
    <source>
        <dbReference type="ARBA" id="ARBA00022553"/>
    </source>
</evidence>
<keyword evidence="2" id="KW-0597">Phosphoprotein</keyword>
<keyword evidence="1" id="KW-1017">Isopeptide bond</keyword>
<feature type="region of interest" description="Disordered" evidence="6">
    <location>
        <begin position="375"/>
        <end position="412"/>
    </location>
</feature>
<keyword evidence="4" id="KW-0832">Ubl conjugation</keyword>
<evidence type="ECO:0000256" key="4">
    <source>
        <dbReference type="ARBA" id="ARBA00022843"/>
    </source>
</evidence>
<feature type="compositionally biased region" description="Acidic residues" evidence="6">
    <location>
        <begin position="396"/>
        <end position="406"/>
    </location>
</feature>
<evidence type="ECO:0000259" key="7">
    <source>
        <dbReference type="Pfam" id="PF16739"/>
    </source>
</evidence>
<dbReference type="Gene3D" id="1.10.533.10">
    <property type="entry name" value="Death Domain, Fas"/>
    <property type="match status" value="2"/>
</dbReference>
<keyword evidence="3" id="KW-0399">Innate immunity</keyword>
<evidence type="ECO:0000313" key="9">
    <source>
        <dbReference type="Proteomes" id="UP001164746"/>
    </source>
</evidence>
<feature type="domain" description="Caspase recruitment" evidence="7">
    <location>
        <begin position="119"/>
        <end position="200"/>
    </location>
</feature>
<evidence type="ECO:0000256" key="1">
    <source>
        <dbReference type="ARBA" id="ARBA00022499"/>
    </source>
</evidence>
<reference evidence="8" key="1">
    <citation type="submission" date="2022-11" db="EMBL/GenBank/DDBJ databases">
        <title>Centuries of genome instability and evolution in soft-shell clam transmissible cancer (bioRxiv).</title>
        <authorList>
            <person name="Hart S.F.M."/>
            <person name="Yonemitsu M.A."/>
            <person name="Giersch R.M."/>
            <person name="Beal B.F."/>
            <person name="Arriagada G."/>
            <person name="Davis B.W."/>
            <person name="Ostrander E.A."/>
            <person name="Goff S.P."/>
            <person name="Metzger M.J."/>
        </authorList>
    </citation>
    <scope>NUCLEOTIDE SEQUENCE</scope>
    <source>
        <strain evidence="8">MELC-2E11</strain>
        <tissue evidence="8">Siphon/mantle</tissue>
    </source>
</reference>
<name>A0ABY7EG65_MYAAR</name>
<evidence type="ECO:0000256" key="5">
    <source>
        <dbReference type="ARBA" id="ARBA00022859"/>
    </source>
</evidence>
<dbReference type="InterPro" id="IPR011029">
    <property type="entry name" value="DEATH-like_dom_sf"/>
</dbReference>
<proteinExistence type="predicted"/>
<dbReference type="EMBL" id="CP111017">
    <property type="protein sequence ID" value="WAR09013.1"/>
    <property type="molecule type" value="Genomic_DNA"/>
</dbReference>
<feature type="domain" description="Caspase recruitment" evidence="7">
    <location>
        <begin position="26"/>
        <end position="110"/>
    </location>
</feature>
<sequence length="412" mass="47538">MFKKKKREKKSDNIDSIEIPGEEEPNYAGLVVVYRSDIISRLEPKQILPYMASIDTTQSEKIKKIGEIDRVVATELLLDAIKQSRDRGIWREFMTALERTKYIALRQKLHGDSIHDDTSEIRYIEIMTPQLRQIINPCEITSALLSRDILIQDDVEEILCEANNRGSIAATDMLLQRVSGKHPKWYTELVAVLFTSGMSDAGDILLQGFNLCHTPKEEQNYLQRIVQKREFEEHVYDEPAYEENPEDMEVKIPEAEISNNQYLSMDSSLTNELFYITPQCETPLPEEPPPVPMRISRGKNESMPIKDENEVADTKERAERVDVVEIRKPERTEKCKSTSFDYGSPAPDTPIPENMMMTINKMLSELLKQQTLEQHDKDLKEQLGQREDVMKQDLLIPEDDDEDDLENITSLC</sequence>